<evidence type="ECO:0000313" key="1">
    <source>
        <dbReference type="EMBL" id="CAF0689453.1"/>
    </source>
</evidence>
<keyword evidence="2" id="KW-1185">Reference proteome</keyword>
<accession>A0A8J2FMP1</accession>
<proteinExistence type="predicted"/>
<dbReference type="EMBL" id="CAJNOB010000001">
    <property type="protein sequence ID" value="CAF0689453.1"/>
    <property type="molecule type" value="Genomic_DNA"/>
</dbReference>
<organism evidence="1 2">
    <name type="scientific">Candidatus Methylacidithermus pantelleriae</name>
    <dbReference type="NCBI Taxonomy" id="2744239"/>
    <lineage>
        <taxon>Bacteria</taxon>
        <taxon>Pseudomonadati</taxon>
        <taxon>Verrucomicrobiota</taxon>
        <taxon>Methylacidiphilae</taxon>
        <taxon>Methylacidiphilales</taxon>
        <taxon>Methylacidiphilaceae</taxon>
        <taxon>Candidatus Methylacidithermus</taxon>
    </lineage>
</organism>
<dbReference type="AlphaFoldDB" id="A0A8J2FMP1"/>
<gene>
    <name evidence="1" type="ORF">MPNT_10227</name>
</gene>
<dbReference type="Proteomes" id="UP000663859">
    <property type="component" value="Unassembled WGS sequence"/>
</dbReference>
<name>A0A8J2FMP1_9BACT</name>
<sequence length="70" mass="7860">MAWLPTRGWANADQKADLHGQWHWVLRVDFSGKPFGIVKAVKEVGSGMKGHRRGLVGQASRPKVRVIRVE</sequence>
<evidence type="ECO:0000313" key="2">
    <source>
        <dbReference type="Proteomes" id="UP000663859"/>
    </source>
</evidence>
<reference evidence="1" key="1">
    <citation type="submission" date="2021-02" db="EMBL/GenBank/DDBJ databases">
        <authorList>
            <person name="Cremers G."/>
            <person name="Picone N."/>
        </authorList>
    </citation>
    <scope>NUCLEOTIDE SEQUENCE</scope>
    <source>
        <strain evidence="1">PQ17</strain>
    </source>
</reference>
<comment type="caution">
    <text evidence="1">The sequence shown here is derived from an EMBL/GenBank/DDBJ whole genome shotgun (WGS) entry which is preliminary data.</text>
</comment>
<protein>
    <submittedName>
        <fullName evidence="1">Uncharacterized protein</fullName>
    </submittedName>
</protein>